<keyword evidence="2" id="KW-0560">Oxidoreductase</keyword>
<dbReference type="InterPro" id="IPR036291">
    <property type="entry name" value="NAD(P)-bd_dom_sf"/>
</dbReference>
<reference evidence="4 5" key="1">
    <citation type="journal article" date="2012" name="New Phytol.">
        <title>Insight into trade-off between wood decay and parasitism from the genome of a fungal forest pathogen.</title>
        <authorList>
            <person name="Olson A."/>
            <person name="Aerts A."/>
            <person name="Asiegbu F."/>
            <person name="Belbahri L."/>
            <person name="Bouzid O."/>
            <person name="Broberg A."/>
            <person name="Canback B."/>
            <person name="Coutinho P.M."/>
            <person name="Cullen D."/>
            <person name="Dalman K."/>
            <person name="Deflorio G."/>
            <person name="van Diepen L.T."/>
            <person name="Dunand C."/>
            <person name="Duplessis S."/>
            <person name="Durling M."/>
            <person name="Gonthier P."/>
            <person name="Grimwood J."/>
            <person name="Fossdal C.G."/>
            <person name="Hansson D."/>
            <person name="Henrissat B."/>
            <person name="Hietala A."/>
            <person name="Himmelstrand K."/>
            <person name="Hoffmeister D."/>
            <person name="Hogberg N."/>
            <person name="James T.Y."/>
            <person name="Karlsson M."/>
            <person name="Kohler A."/>
            <person name="Kues U."/>
            <person name="Lee Y.H."/>
            <person name="Lin Y.C."/>
            <person name="Lind M."/>
            <person name="Lindquist E."/>
            <person name="Lombard V."/>
            <person name="Lucas S."/>
            <person name="Lunden K."/>
            <person name="Morin E."/>
            <person name="Murat C."/>
            <person name="Park J."/>
            <person name="Raffaello T."/>
            <person name="Rouze P."/>
            <person name="Salamov A."/>
            <person name="Schmutz J."/>
            <person name="Solheim H."/>
            <person name="Stahlberg J."/>
            <person name="Velez H."/>
            <person name="de Vries R.P."/>
            <person name="Wiebenga A."/>
            <person name="Woodward S."/>
            <person name="Yakovlev I."/>
            <person name="Garbelotto M."/>
            <person name="Martin F."/>
            <person name="Grigoriev I.V."/>
            <person name="Stenlid J."/>
        </authorList>
    </citation>
    <scope>NUCLEOTIDE SEQUENCE [LARGE SCALE GENOMIC DNA]</scope>
    <source>
        <strain evidence="4 5">TC 32-1</strain>
    </source>
</reference>
<organism evidence="4 5">
    <name type="scientific">Heterobasidion irregulare (strain TC 32-1)</name>
    <dbReference type="NCBI Taxonomy" id="747525"/>
    <lineage>
        <taxon>Eukaryota</taxon>
        <taxon>Fungi</taxon>
        <taxon>Dikarya</taxon>
        <taxon>Basidiomycota</taxon>
        <taxon>Agaricomycotina</taxon>
        <taxon>Agaricomycetes</taxon>
        <taxon>Russulales</taxon>
        <taxon>Bondarzewiaceae</taxon>
        <taxon>Heterobasidion</taxon>
        <taxon>Heterobasidion annosum species complex</taxon>
    </lineage>
</organism>
<accession>W4JV15</accession>
<dbReference type="AlphaFoldDB" id="W4JV15"/>
<dbReference type="FunCoup" id="W4JV15">
    <property type="interactions" value="293"/>
</dbReference>
<dbReference type="PANTHER" id="PTHR43976:SF16">
    <property type="entry name" value="SHORT-CHAIN DEHYDROGENASE_REDUCTASE FAMILY PROTEIN"/>
    <property type="match status" value="1"/>
</dbReference>
<dbReference type="InterPro" id="IPR051911">
    <property type="entry name" value="SDR_oxidoreductase"/>
</dbReference>
<evidence type="ECO:0008006" key="6">
    <source>
        <dbReference type="Google" id="ProtNLM"/>
    </source>
</evidence>
<dbReference type="eggNOG" id="KOG1205">
    <property type="taxonomic scope" value="Eukaryota"/>
</dbReference>
<dbReference type="STRING" id="747525.W4JV15"/>
<dbReference type="PRINTS" id="PR00080">
    <property type="entry name" value="SDRFAMILY"/>
</dbReference>
<gene>
    <name evidence="4" type="ORF">HETIRDRAFT_143484</name>
</gene>
<dbReference type="Gene3D" id="3.40.50.720">
    <property type="entry name" value="NAD(P)-binding Rossmann-like Domain"/>
    <property type="match status" value="1"/>
</dbReference>
<dbReference type="OrthoDB" id="1274115at2759"/>
<protein>
    <recommendedName>
        <fullName evidence="6">NAD(P)-binding protein</fullName>
    </recommendedName>
</protein>
<evidence type="ECO:0000313" key="4">
    <source>
        <dbReference type="EMBL" id="ETW77377.1"/>
    </source>
</evidence>
<dbReference type="InParanoid" id="W4JV15"/>
<proteinExistence type="inferred from homology"/>
<dbReference type="RefSeq" id="XP_009550891.1">
    <property type="nucleotide sequence ID" value="XM_009552596.1"/>
</dbReference>
<keyword evidence="5" id="KW-1185">Reference proteome</keyword>
<dbReference type="PRINTS" id="PR00081">
    <property type="entry name" value="GDHRDH"/>
</dbReference>
<comment type="similarity">
    <text evidence="1 3">Belongs to the short-chain dehydrogenases/reductases (SDR) family.</text>
</comment>
<dbReference type="CDD" id="cd05374">
    <property type="entry name" value="17beta-HSD-like_SDR_c"/>
    <property type="match status" value="1"/>
</dbReference>
<evidence type="ECO:0000256" key="2">
    <source>
        <dbReference type="ARBA" id="ARBA00023002"/>
    </source>
</evidence>
<evidence type="ECO:0000313" key="5">
    <source>
        <dbReference type="Proteomes" id="UP000030671"/>
    </source>
</evidence>
<sequence length="309" mass="33483">MSTLTESRIWFVTGSSSGIGKALVSAVLAANERVVATARNTSALADLQSKYSSDQLVVLPLDVTDTIQIAEAFTMIEQKFHRLDVVVNGAGYAVLGEIEGIPEETARKQVEVLFWGPVHITKEAIRFFREVNPKGHGGFVVNISSYGGYVGQAGAAFYSAGKFALEGFTEAFVREMPPEWNIRGIIIEPGNFKTAFLQNLDVVPPHPAYDATSPTARVRQAIGARAVPLPGDVDKFARAVLQVVGAPDRARLPLRLPLGPDASLFVSTQARRTAKDAEEWAELSQGTDSDDSVGSEYMQMLRQMLSETP</sequence>
<dbReference type="EMBL" id="KI925463">
    <property type="protein sequence ID" value="ETW77377.1"/>
    <property type="molecule type" value="Genomic_DNA"/>
</dbReference>
<evidence type="ECO:0000256" key="3">
    <source>
        <dbReference type="RuleBase" id="RU000363"/>
    </source>
</evidence>
<dbReference type="SUPFAM" id="SSF51735">
    <property type="entry name" value="NAD(P)-binding Rossmann-fold domains"/>
    <property type="match status" value="1"/>
</dbReference>
<dbReference type="GeneID" id="20667031"/>
<dbReference type="Proteomes" id="UP000030671">
    <property type="component" value="Unassembled WGS sequence"/>
</dbReference>
<dbReference type="KEGG" id="hir:HETIRDRAFT_143484"/>
<dbReference type="PANTHER" id="PTHR43976">
    <property type="entry name" value="SHORT CHAIN DEHYDROGENASE"/>
    <property type="match status" value="1"/>
</dbReference>
<evidence type="ECO:0000256" key="1">
    <source>
        <dbReference type="ARBA" id="ARBA00006484"/>
    </source>
</evidence>
<name>W4JV15_HETIT</name>
<dbReference type="Pfam" id="PF00106">
    <property type="entry name" value="adh_short"/>
    <property type="match status" value="1"/>
</dbReference>
<dbReference type="InterPro" id="IPR002347">
    <property type="entry name" value="SDR_fam"/>
</dbReference>
<dbReference type="HOGENOM" id="CLU_010194_2_9_1"/>
<dbReference type="GO" id="GO:0016491">
    <property type="term" value="F:oxidoreductase activity"/>
    <property type="evidence" value="ECO:0007669"/>
    <property type="project" value="UniProtKB-KW"/>
</dbReference>